<keyword evidence="2" id="KW-0479">Metal-binding</keyword>
<name>E6UGA1_RUMA7</name>
<dbReference type="GO" id="GO:0008270">
    <property type="term" value="F:zinc ion binding"/>
    <property type="evidence" value="ECO:0007669"/>
    <property type="project" value="InterPro"/>
</dbReference>
<organism evidence="5 6">
    <name type="scientific">Ruminococcus albus (strain ATCC 27210 / DSM 20455 / JCM 14654 / NCDO 2250 / 7)</name>
    <dbReference type="NCBI Taxonomy" id="697329"/>
    <lineage>
        <taxon>Bacteria</taxon>
        <taxon>Bacillati</taxon>
        <taxon>Bacillota</taxon>
        <taxon>Clostridia</taxon>
        <taxon>Eubacteriales</taxon>
        <taxon>Oscillospiraceae</taxon>
        <taxon>Ruminococcus</taxon>
    </lineage>
</organism>
<dbReference type="STRING" id="697329.Rumal_1425"/>
<dbReference type="GO" id="GO:0008800">
    <property type="term" value="F:beta-lactamase activity"/>
    <property type="evidence" value="ECO:0007669"/>
    <property type="project" value="InterPro"/>
</dbReference>
<evidence type="ECO:0000256" key="3">
    <source>
        <dbReference type="ARBA" id="ARBA00022801"/>
    </source>
</evidence>
<reference evidence="5 6" key="1">
    <citation type="journal article" date="2011" name="J. Bacteriol.">
        <title>Complete genome of the cellulolytic ruminal bacterium Ruminococcus albus 7.</title>
        <authorList>
            <person name="Suen G."/>
            <person name="Stevenson D.M."/>
            <person name="Bruce D.C."/>
            <person name="Chertkov O."/>
            <person name="Copeland A."/>
            <person name="Cheng J.F."/>
            <person name="Detter C."/>
            <person name="Detter J.C."/>
            <person name="Goodwin L.A."/>
            <person name="Han C.S."/>
            <person name="Hauser L.J."/>
            <person name="Ivanova N.N."/>
            <person name="Kyrpides N.C."/>
            <person name="Land M.L."/>
            <person name="Lapidus A."/>
            <person name="Lucas S."/>
            <person name="Ovchinnikova G."/>
            <person name="Pitluck S."/>
            <person name="Tapia R."/>
            <person name="Woyke T."/>
            <person name="Boyum J."/>
            <person name="Mead D."/>
            <person name="Weimer P.J."/>
        </authorList>
    </citation>
    <scope>NUCLEOTIDE SEQUENCE [LARGE SCALE GENOMIC DNA]</scope>
    <source>
        <strain evidence="6">ATCC 27210 / DSM 20455 / JCM 14654 / NCDO 2250 / 7</strain>
    </source>
</reference>
<dbReference type="HOGENOM" id="CLU_1224003_0_0_9"/>
<comment type="cofactor">
    <cofactor evidence="1">
        <name>Zn(2+)</name>
        <dbReference type="ChEBI" id="CHEBI:29105"/>
    </cofactor>
</comment>
<sequence length="226" mass="26223">MQFDKEYFEALNRSFDAECSKLEEAELPEFTPSEQFTENMENLIHRKRKPYFKWIATGSRRAACIIGVLIVLGTVTVTQVDAVRIPLHKFFINTFSRTISVDDSSDAPKVIDRYYEITAFPADFEPELQTSTLYMESTFFHYTNRNNPKESLLFGQCLLKDYQDVAYTGEPEHFTDTDGTEYLFLHTANGTTAVWNNSEYAFFIISDREKDDLLTVCRSLRIKNFS</sequence>
<proteinExistence type="predicted"/>
<accession>E6UGA1</accession>
<keyword evidence="4" id="KW-0862">Zinc</keyword>
<evidence type="ECO:0000313" key="5">
    <source>
        <dbReference type="EMBL" id="ADU21939.1"/>
    </source>
</evidence>
<dbReference type="EMBL" id="CP002403">
    <property type="protein sequence ID" value="ADU21939.1"/>
    <property type="molecule type" value="Genomic_DNA"/>
</dbReference>
<dbReference type="OrthoDB" id="1711094at2"/>
<dbReference type="RefSeq" id="WP_013498108.1">
    <property type="nucleotide sequence ID" value="NC_014833.1"/>
</dbReference>
<evidence type="ECO:0000256" key="2">
    <source>
        <dbReference type="ARBA" id="ARBA00022723"/>
    </source>
</evidence>
<dbReference type="Proteomes" id="UP000006919">
    <property type="component" value="Chromosome"/>
</dbReference>
<evidence type="ECO:0000313" key="6">
    <source>
        <dbReference type="Proteomes" id="UP000006919"/>
    </source>
</evidence>
<dbReference type="GO" id="GO:0017001">
    <property type="term" value="P:antibiotic catabolic process"/>
    <property type="evidence" value="ECO:0007669"/>
    <property type="project" value="InterPro"/>
</dbReference>
<evidence type="ECO:0000256" key="4">
    <source>
        <dbReference type="ARBA" id="ARBA00022833"/>
    </source>
</evidence>
<dbReference type="KEGG" id="ral:Rumal_1425"/>
<protein>
    <recommendedName>
        <fullName evidence="7">DUF4367 domain-containing protein</fullName>
    </recommendedName>
</protein>
<evidence type="ECO:0000256" key="1">
    <source>
        <dbReference type="ARBA" id="ARBA00001947"/>
    </source>
</evidence>
<dbReference type="AlphaFoldDB" id="E6UGA1"/>
<gene>
    <name evidence="5" type="ordered locus">Rumal_1425</name>
</gene>
<evidence type="ECO:0008006" key="7">
    <source>
        <dbReference type="Google" id="ProtNLM"/>
    </source>
</evidence>
<dbReference type="PROSITE" id="PS00744">
    <property type="entry name" value="BETA_LACTAMASE_B_2"/>
    <property type="match status" value="1"/>
</dbReference>
<dbReference type="InterPro" id="IPR001018">
    <property type="entry name" value="Beta-lactamase_class-B_CS"/>
</dbReference>
<keyword evidence="3" id="KW-0378">Hydrolase</keyword>